<dbReference type="InterPro" id="IPR027417">
    <property type="entry name" value="P-loop_NTPase"/>
</dbReference>
<dbReference type="SUPFAM" id="SSF52980">
    <property type="entry name" value="Restriction endonuclease-like"/>
    <property type="match status" value="1"/>
</dbReference>
<keyword evidence="2" id="KW-0547">Nucleotide-binding</keyword>
<dbReference type="EMBL" id="BK014748">
    <property type="protein sequence ID" value="DAD73893.1"/>
    <property type="molecule type" value="Genomic_DNA"/>
</dbReference>
<dbReference type="InterPro" id="IPR011604">
    <property type="entry name" value="PDDEXK-like_dom_sf"/>
</dbReference>
<organism evidence="2">
    <name type="scientific">Siphoviridae sp. ctFn287</name>
    <dbReference type="NCBI Taxonomy" id="2826215"/>
    <lineage>
        <taxon>Viruses</taxon>
        <taxon>Duplodnaviria</taxon>
        <taxon>Heunggongvirae</taxon>
        <taxon>Uroviricota</taxon>
        <taxon>Caudoviricetes</taxon>
    </lineage>
</organism>
<proteinExistence type="predicted"/>
<keyword evidence="2" id="KW-0378">Hydrolase</keyword>
<dbReference type="GO" id="GO:0004386">
    <property type="term" value="F:helicase activity"/>
    <property type="evidence" value="ECO:0007669"/>
    <property type="project" value="UniProtKB-KW"/>
</dbReference>
<evidence type="ECO:0000259" key="1">
    <source>
        <dbReference type="Pfam" id="PF12705"/>
    </source>
</evidence>
<accession>A0A8S5LV13</accession>
<evidence type="ECO:0000313" key="2">
    <source>
        <dbReference type="EMBL" id="DAD73893.1"/>
    </source>
</evidence>
<sequence length="336" mass="39499">MLYVALTRAKEKLIIFGTLNDYEKFIQNQKITIENGKVNYKIVEKNSDYFSNILLAISTLNDSEKNEYFDVNILNKSKVIESIKLKDNNERDTKNLSLKMNIENFLNGKDVDNVKIKELSSIIENNLDFKYKYLDDVNLQSRVSVSELKRKENNIDVEEYSFEIPECINENKIQSGANYGTTMHKMLMYIDYNKISTKEDLQKYIENLISDNVVKKESITSDMIRKIYKFLNSKIGKELKECKKINKEKEFILVDSKISNSQIQGIIDLYYINQNGNITLVDFKTDNLEEEEMFIQKYNIQLDIYKRALEKLTGISVEKTYIYSFKLGKEIEIKYE</sequence>
<dbReference type="InterPro" id="IPR011335">
    <property type="entry name" value="Restrct_endonuc-II-like"/>
</dbReference>
<dbReference type="Pfam" id="PF12705">
    <property type="entry name" value="PDDEXK_1"/>
    <property type="match status" value="1"/>
</dbReference>
<dbReference type="Gene3D" id="3.40.50.300">
    <property type="entry name" value="P-loop containing nucleotide triphosphate hydrolases"/>
    <property type="match status" value="1"/>
</dbReference>
<feature type="domain" description="PD-(D/E)XK endonuclease-like" evidence="1">
    <location>
        <begin position="163"/>
        <end position="312"/>
    </location>
</feature>
<dbReference type="InterPro" id="IPR038726">
    <property type="entry name" value="PDDEXK_AddAB-type"/>
</dbReference>
<protein>
    <submittedName>
        <fullName evidence="2">Helicase-exonuclease AddAB, AddA subunit, Firmicutes type</fullName>
    </submittedName>
</protein>
<reference evidence="2" key="1">
    <citation type="journal article" date="2021" name="Proc. Natl. Acad. Sci. U.S.A.">
        <title>A Catalog of Tens of Thousands of Viruses from Human Metagenomes Reveals Hidden Associations with Chronic Diseases.</title>
        <authorList>
            <person name="Tisza M.J."/>
            <person name="Buck C.B."/>
        </authorList>
    </citation>
    <scope>NUCLEOTIDE SEQUENCE</scope>
    <source>
        <strain evidence="2">CtFn287</strain>
    </source>
</reference>
<keyword evidence="2" id="KW-0067">ATP-binding</keyword>
<name>A0A8S5LV13_9CAUD</name>
<dbReference type="Gene3D" id="3.90.320.10">
    <property type="match status" value="1"/>
</dbReference>
<keyword evidence="2" id="KW-0347">Helicase</keyword>